<dbReference type="EMBL" id="MU859064">
    <property type="protein sequence ID" value="KAK3956652.1"/>
    <property type="molecule type" value="Genomic_DNA"/>
</dbReference>
<evidence type="ECO:0000313" key="2">
    <source>
        <dbReference type="EMBL" id="KAK3956652.1"/>
    </source>
</evidence>
<feature type="region of interest" description="Disordered" evidence="1">
    <location>
        <begin position="28"/>
        <end position="55"/>
    </location>
</feature>
<dbReference type="SUPFAM" id="SSF49777">
    <property type="entry name" value="PEBP-like"/>
    <property type="match status" value="1"/>
</dbReference>
<dbReference type="CDD" id="cd00866">
    <property type="entry name" value="PEBP_euk"/>
    <property type="match status" value="1"/>
</dbReference>
<keyword evidence="3" id="KW-1185">Reference proteome</keyword>
<dbReference type="GO" id="GO:0005543">
    <property type="term" value="F:phospholipid binding"/>
    <property type="evidence" value="ECO:0007669"/>
    <property type="project" value="TreeGrafter"/>
</dbReference>
<comment type="caution">
    <text evidence="2">The sequence shown here is derived from an EMBL/GenBank/DDBJ whole genome shotgun (WGS) entry which is preliminary data.</text>
</comment>
<organism evidence="2 3">
    <name type="scientific">Pseudoneurospora amorphoporcata</name>
    <dbReference type="NCBI Taxonomy" id="241081"/>
    <lineage>
        <taxon>Eukaryota</taxon>
        <taxon>Fungi</taxon>
        <taxon>Dikarya</taxon>
        <taxon>Ascomycota</taxon>
        <taxon>Pezizomycotina</taxon>
        <taxon>Sordariomycetes</taxon>
        <taxon>Sordariomycetidae</taxon>
        <taxon>Sordariales</taxon>
        <taxon>Sordariaceae</taxon>
        <taxon>Pseudoneurospora</taxon>
    </lineage>
</organism>
<dbReference type="InterPro" id="IPR036610">
    <property type="entry name" value="PEBP-like_sf"/>
</dbReference>
<dbReference type="PANTHER" id="PTHR11362:SF78">
    <property type="entry name" value="PROTEASE INHIBITOR"/>
    <property type="match status" value="1"/>
</dbReference>
<dbReference type="InterPro" id="IPR035810">
    <property type="entry name" value="PEBP_euk"/>
</dbReference>
<dbReference type="GO" id="GO:0046578">
    <property type="term" value="P:regulation of Ras protein signal transduction"/>
    <property type="evidence" value="ECO:0007669"/>
    <property type="project" value="TreeGrafter"/>
</dbReference>
<feature type="compositionally biased region" description="Low complexity" evidence="1">
    <location>
        <begin position="83"/>
        <end position="92"/>
    </location>
</feature>
<evidence type="ECO:0000313" key="3">
    <source>
        <dbReference type="Proteomes" id="UP001303222"/>
    </source>
</evidence>
<feature type="compositionally biased region" description="Low complexity" evidence="1">
    <location>
        <begin position="36"/>
        <end position="55"/>
    </location>
</feature>
<dbReference type="GO" id="GO:0030162">
    <property type="term" value="P:regulation of proteolysis"/>
    <property type="evidence" value="ECO:0007669"/>
    <property type="project" value="TreeGrafter"/>
</dbReference>
<reference evidence="2" key="1">
    <citation type="journal article" date="2023" name="Mol. Phylogenet. Evol.">
        <title>Genome-scale phylogeny and comparative genomics of the fungal order Sordariales.</title>
        <authorList>
            <person name="Hensen N."/>
            <person name="Bonometti L."/>
            <person name="Westerberg I."/>
            <person name="Brannstrom I.O."/>
            <person name="Guillou S."/>
            <person name="Cros-Aarteil S."/>
            <person name="Calhoun S."/>
            <person name="Haridas S."/>
            <person name="Kuo A."/>
            <person name="Mondo S."/>
            <person name="Pangilinan J."/>
            <person name="Riley R."/>
            <person name="LaButti K."/>
            <person name="Andreopoulos B."/>
            <person name="Lipzen A."/>
            <person name="Chen C."/>
            <person name="Yan M."/>
            <person name="Daum C."/>
            <person name="Ng V."/>
            <person name="Clum A."/>
            <person name="Steindorff A."/>
            <person name="Ohm R.A."/>
            <person name="Martin F."/>
            <person name="Silar P."/>
            <person name="Natvig D.O."/>
            <person name="Lalanne C."/>
            <person name="Gautier V."/>
            <person name="Ament-Velasquez S.L."/>
            <person name="Kruys A."/>
            <person name="Hutchinson M.I."/>
            <person name="Powell A.J."/>
            <person name="Barry K."/>
            <person name="Miller A.N."/>
            <person name="Grigoriev I.V."/>
            <person name="Debuchy R."/>
            <person name="Gladieux P."/>
            <person name="Hiltunen Thoren M."/>
            <person name="Johannesson H."/>
        </authorList>
    </citation>
    <scope>NUCLEOTIDE SEQUENCE</scope>
    <source>
        <strain evidence="2">CBS 626.80</strain>
    </source>
</reference>
<dbReference type="GO" id="GO:0030414">
    <property type="term" value="F:peptidase inhibitor activity"/>
    <property type="evidence" value="ECO:0007669"/>
    <property type="project" value="TreeGrafter"/>
</dbReference>
<protein>
    <submittedName>
        <fullName evidence="2">Phosphatidylethanolamine-binding protein</fullName>
    </submittedName>
</protein>
<reference evidence="2" key="2">
    <citation type="submission" date="2023-06" db="EMBL/GenBank/DDBJ databases">
        <authorList>
            <consortium name="Lawrence Berkeley National Laboratory"/>
            <person name="Mondo S.J."/>
            <person name="Hensen N."/>
            <person name="Bonometti L."/>
            <person name="Westerberg I."/>
            <person name="Brannstrom I.O."/>
            <person name="Guillou S."/>
            <person name="Cros-Aarteil S."/>
            <person name="Calhoun S."/>
            <person name="Haridas S."/>
            <person name="Kuo A."/>
            <person name="Pangilinan J."/>
            <person name="Riley R."/>
            <person name="Labutti K."/>
            <person name="Andreopoulos B."/>
            <person name="Lipzen A."/>
            <person name="Chen C."/>
            <person name="Yanf M."/>
            <person name="Daum C."/>
            <person name="Ng V."/>
            <person name="Clum A."/>
            <person name="Steindorff A."/>
            <person name="Ohm R."/>
            <person name="Martin F."/>
            <person name="Silar P."/>
            <person name="Natvig D."/>
            <person name="Lalanne C."/>
            <person name="Gautier V."/>
            <person name="Ament-Velasquez S.L."/>
            <person name="Kruys A."/>
            <person name="Hutchinson M.I."/>
            <person name="Powell A.J."/>
            <person name="Barry K."/>
            <person name="Miller A.N."/>
            <person name="Grigoriev I.V."/>
            <person name="Debuchy R."/>
            <person name="Gladieux P."/>
            <person name="Thoren M.H."/>
            <person name="Johannesson H."/>
        </authorList>
    </citation>
    <scope>NUCLEOTIDE SEQUENCE</scope>
    <source>
        <strain evidence="2">CBS 626.80</strain>
    </source>
</reference>
<dbReference type="Gene3D" id="3.90.280.10">
    <property type="entry name" value="PEBP-like"/>
    <property type="match status" value="1"/>
</dbReference>
<proteinExistence type="predicted"/>
<dbReference type="InterPro" id="IPR008914">
    <property type="entry name" value="PEBP"/>
</dbReference>
<dbReference type="Pfam" id="PF01161">
    <property type="entry name" value="PBP"/>
    <property type="match status" value="1"/>
</dbReference>
<name>A0AAN6P6M1_9PEZI</name>
<dbReference type="Proteomes" id="UP001303222">
    <property type="component" value="Unassembled WGS sequence"/>
</dbReference>
<feature type="region of interest" description="Disordered" evidence="1">
    <location>
        <begin position="83"/>
        <end position="111"/>
    </location>
</feature>
<evidence type="ECO:0000256" key="1">
    <source>
        <dbReference type="SAM" id="MobiDB-lite"/>
    </source>
</evidence>
<gene>
    <name evidence="2" type="ORF">QBC32DRAFT_109695</name>
</gene>
<sequence>MPKEAPSVTTLLSFLSALSEANPSRPARAPLRIHFPSSDSSASPTTVSSPGTTLTKDAAALPPSYSISATALSNITVPNCDLSPVSSHSSSSLEPDGFGTGHSRRRGSAASNAQGNIPHYMVICLDLDPPFPSFPVLAPILHSLEADLRLETEELDAAEGYLYLTADEVVGGSEGIRHAREDTRRTKPVVRYMGPKPPGVSSPHRYVFLCWEQPGGVDGKKVREVLGLDNEEGEDVGMATRVRFDQEAFERNLGLGEVVAGNYFVC</sequence>
<dbReference type="PANTHER" id="PTHR11362">
    <property type="entry name" value="PHOSPHATIDYLETHANOLAMINE-BINDING PROTEIN"/>
    <property type="match status" value="1"/>
</dbReference>
<dbReference type="AlphaFoldDB" id="A0AAN6P6M1"/>
<accession>A0AAN6P6M1</accession>